<gene>
    <name evidence="2" type="ORF">N476_20930</name>
</gene>
<dbReference type="PROSITE" id="PS51186">
    <property type="entry name" value="GNAT"/>
    <property type="match status" value="1"/>
</dbReference>
<feature type="domain" description="N-acetyltransferase" evidence="1">
    <location>
        <begin position="2"/>
        <end position="135"/>
    </location>
</feature>
<dbReference type="RefSeq" id="WP_063362944.1">
    <property type="nucleotide sequence ID" value="NZ_AUXZ01000089.1"/>
</dbReference>
<dbReference type="CDD" id="cd04301">
    <property type="entry name" value="NAT_SF"/>
    <property type="match status" value="1"/>
</dbReference>
<dbReference type="GO" id="GO:0016747">
    <property type="term" value="F:acyltransferase activity, transferring groups other than amino-acyl groups"/>
    <property type="evidence" value="ECO:0007669"/>
    <property type="project" value="InterPro"/>
</dbReference>
<dbReference type="SUPFAM" id="SSF55729">
    <property type="entry name" value="Acyl-CoA N-acyltransferases (Nat)"/>
    <property type="match status" value="1"/>
</dbReference>
<dbReference type="Pfam" id="PF13508">
    <property type="entry name" value="Acetyltransf_7"/>
    <property type="match status" value="1"/>
</dbReference>
<dbReference type="InterPro" id="IPR016181">
    <property type="entry name" value="Acyl_CoA_acyltransferase"/>
</dbReference>
<dbReference type="PANTHER" id="PTHR43233">
    <property type="entry name" value="FAMILY N-ACETYLTRANSFERASE, PUTATIVE (AFU_ORTHOLOGUE AFUA_6G03350)-RELATED"/>
    <property type="match status" value="1"/>
</dbReference>
<dbReference type="OrthoDB" id="3216107at2"/>
<dbReference type="InterPro" id="IPR000182">
    <property type="entry name" value="GNAT_dom"/>
</dbReference>
<dbReference type="Proteomes" id="UP000076503">
    <property type="component" value="Unassembled WGS sequence"/>
</dbReference>
<dbReference type="Gene3D" id="3.40.630.30">
    <property type="match status" value="1"/>
</dbReference>
<evidence type="ECO:0000259" key="1">
    <source>
        <dbReference type="PROSITE" id="PS51186"/>
    </source>
</evidence>
<comment type="caution">
    <text evidence="2">The sequence shown here is derived from an EMBL/GenBank/DDBJ whole genome shotgun (WGS) entry which is preliminary data.</text>
</comment>
<dbReference type="EMBL" id="AUXZ01000089">
    <property type="protein sequence ID" value="KZN48836.1"/>
    <property type="molecule type" value="Genomic_DNA"/>
</dbReference>
<sequence length="135" mass="15434">MEVIDQFSSEHVKQVHMLYQQVWWGKTRTLAETIDCVSGSQVCVGIVSDQGELVGFARVLSDFIYKAVIFDVIVAPDERGKGLGIKLMELIKHHPKLKKVRHFELYCLPDMEPFYEQFGFTAEVGGIRLLRCENT</sequence>
<dbReference type="PANTHER" id="PTHR43233:SF1">
    <property type="entry name" value="FAMILY N-ACETYLTRANSFERASE, PUTATIVE (AFU_ORTHOLOGUE AFUA_6G03350)-RELATED"/>
    <property type="match status" value="1"/>
</dbReference>
<dbReference type="InterPro" id="IPR053144">
    <property type="entry name" value="Acetyltransferase_Butenolide"/>
</dbReference>
<reference evidence="2 3" key="1">
    <citation type="submission" date="2013-07" db="EMBL/GenBank/DDBJ databases">
        <title>Comparative Genomic and Metabolomic Analysis of Twelve Strains of Pseudoalteromonas luteoviolacea.</title>
        <authorList>
            <person name="Vynne N.G."/>
            <person name="Mansson M."/>
            <person name="Gram L."/>
        </authorList>
    </citation>
    <scope>NUCLEOTIDE SEQUENCE [LARGE SCALE GENOMIC DNA]</scope>
    <source>
        <strain evidence="2 3">H33</strain>
    </source>
</reference>
<dbReference type="AlphaFoldDB" id="A0A167DH46"/>
<proteinExistence type="predicted"/>
<evidence type="ECO:0000313" key="2">
    <source>
        <dbReference type="EMBL" id="KZN48836.1"/>
    </source>
</evidence>
<evidence type="ECO:0000313" key="3">
    <source>
        <dbReference type="Proteomes" id="UP000076503"/>
    </source>
</evidence>
<organism evidence="2 3">
    <name type="scientific">Pseudoalteromonas luteoviolacea H33</name>
    <dbReference type="NCBI Taxonomy" id="1365251"/>
    <lineage>
        <taxon>Bacteria</taxon>
        <taxon>Pseudomonadati</taxon>
        <taxon>Pseudomonadota</taxon>
        <taxon>Gammaproteobacteria</taxon>
        <taxon>Alteromonadales</taxon>
        <taxon>Pseudoalteromonadaceae</taxon>
        <taxon>Pseudoalteromonas</taxon>
    </lineage>
</organism>
<protein>
    <recommendedName>
        <fullName evidence="1">N-acetyltransferase domain-containing protein</fullName>
    </recommendedName>
</protein>
<name>A0A167DH46_9GAMM</name>
<accession>A0A167DH46</accession>
<dbReference type="PATRIC" id="fig|1365251.3.peg.3646"/>